<evidence type="ECO:0000313" key="1">
    <source>
        <dbReference type="EMBL" id="JAD15577.1"/>
    </source>
</evidence>
<proteinExistence type="predicted"/>
<protein>
    <submittedName>
        <fullName evidence="1">Uncharacterized protein</fullName>
    </submittedName>
</protein>
<accession>A0A0A8XV54</accession>
<sequence>MEALLPLAAPKQSTMPHSPMATMAAEYPYPIGTCAAADCSVASKLKAMNPEWRLGDPSSYAGSWIHCS</sequence>
<name>A0A0A8XV54_ARUDO</name>
<dbReference type="EMBL" id="GBRH01282318">
    <property type="protein sequence ID" value="JAD15577.1"/>
    <property type="molecule type" value="Transcribed_RNA"/>
</dbReference>
<organism evidence="1">
    <name type="scientific">Arundo donax</name>
    <name type="common">Giant reed</name>
    <name type="synonym">Donax arundinaceus</name>
    <dbReference type="NCBI Taxonomy" id="35708"/>
    <lineage>
        <taxon>Eukaryota</taxon>
        <taxon>Viridiplantae</taxon>
        <taxon>Streptophyta</taxon>
        <taxon>Embryophyta</taxon>
        <taxon>Tracheophyta</taxon>
        <taxon>Spermatophyta</taxon>
        <taxon>Magnoliopsida</taxon>
        <taxon>Liliopsida</taxon>
        <taxon>Poales</taxon>
        <taxon>Poaceae</taxon>
        <taxon>PACMAD clade</taxon>
        <taxon>Arundinoideae</taxon>
        <taxon>Arundineae</taxon>
        <taxon>Arundo</taxon>
    </lineage>
</organism>
<dbReference type="AlphaFoldDB" id="A0A0A8XV54"/>
<reference evidence="1" key="2">
    <citation type="journal article" date="2015" name="Data Brief">
        <title>Shoot transcriptome of the giant reed, Arundo donax.</title>
        <authorList>
            <person name="Barrero R.A."/>
            <person name="Guerrero F.D."/>
            <person name="Moolhuijzen P."/>
            <person name="Goolsby J.A."/>
            <person name="Tidwell J."/>
            <person name="Bellgard S.E."/>
            <person name="Bellgard M.I."/>
        </authorList>
    </citation>
    <scope>NUCLEOTIDE SEQUENCE</scope>
    <source>
        <tissue evidence="1">Shoot tissue taken approximately 20 cm above the soil surface</tissue>
    </source>
</reference>
<reference evidence="1" key="1">
    <citation type="submission" date="2014-09" db="EMBL/GenBank/DDBJ databases">
        <authorList>
            <person name="Magalhaes I.L.F."/>
            <person name="Oliveira U."/>
            <person name="Santos F.R."/>
            <person name="Vidigal T.H.D.A."/>
            <person name="Brescovit A.D."/>
            <person name="Santos A.J."/>
        </authorList>
    </citation>
    <scope>NUCLEOTIDE SEQUENCE</scope>
    <source>
        <tissue evidence="1">Shoot tissue taken approximately 20 cm above the soil surface</tissue>
    </source>
</reference>